<dbReference type="STRING" id="1210046.B277_01489"/>
<accession>K1E1C2</accession>
<evidence type="ECO:0000256" key="1">
    <source>
        <dbReference type="SAM" id="MobiDB-lite"/>
    </source>
</evidence>
<name>K1E1C2_9MICO</name>
<gene>
    <name evidence="2" type="ORF">B277_01489</name>
</gene>
<evidence type="ECO:0000313" key="3">
    <source>
        <dbReference type="Proteomes" id="UP000004474"/>
    </source>
</evidence>
<comment type="caution">
    <text evidence="2">The sequence shown here is derived from an EMBL/GenBank/DDBJ whole genome shotgun (WGS) entry which is preliminary data.</text>
</comment>
<protein>
    <submittedName>
        <fullName evidence="2">Uncharacterized protein</fullName>
    </submittedName>
</protein>
<feature type="region of interest" description="Disordered" evidence="1">
    <location>
        <begin position="1"/>
        <end position="81"/>
    </location>
</feature>
<dbReference type="AlphaFoldDB" id="K1E1C2"/>
<sequence length="81" mass="8617">MASRTRETQALAFGPSAVAEAELEDREEVLEEVGDDDAEVEVDVLDPELAGDDVEPVGSSPVPPPHPTRARTARPAAARVR</sequence>
<dbReference type="PATRIC" id="fig|1210046.3.peg.294"/>
<dbReference type="RefSeq" id="WP_007924336.1">
    <property type="nucleotide sequence ID" value="NZ_ALWX01000005.1"/>
</dbReference>
<organism evidence="2 3">
    <name type="scientific">Janibacter hoylei PVAS-1</name>
    <dbReference type="NCBI Taxonomy" id="1210046"/>
    <lineage>
        <taxon>Bacteria</taxon>
        <taxon>Bacillati</taxon>
        <taxon>Actinomycetota</taxon>
        <taxon>Actinomycetes</taxon>
        <taxon>Micrococcales</taxon>
        <taxon>Intrasporangiaceae</taxon>
        <taxon>Janibacter</taxon>
    </lineage>
</organism>
<feature type="compositionally biased region" description="Acidic residues" evidence="1">
    <location>
        <begin position="21"/>
        <end position="55"/>
    </location>
</feature>
<proteinExistence type="predicted"/>
<evidence type="ECO:0000313" key="2">
    <source>
        <dbReference type="EMBL" id="EKA62509.1"/>
    </source>
</evidence>
<dbReference type="Proteomes" id="UP000004474">
    <property type="component" value="Unassembled WGS sequence"/>
</dbReference>
<dbReference type="EMBL" id="ALWX01000005">
    <property type="protein sequence ID" value="EKA62509.1"/>
    <property type="molecule type" value="Genomic_DNA"/>
</dbReference>
<reference evidence="2 3" key="1">
    <citation type="journal article" date="2012" name="J. Bacteriol.">
        <title>Genome Sequence of Janibacter hoylei MTCC8307, Isolated from the Stratospheric Air.</title>
        <authorList>
            <person name="Pawar S.P."/>
            <person name="Dhotre D.P."/>
            <person name="Shetty S.A."/>
            <person name="Chowdhury S.P."/>
            <person name="Chaudhari B.L."/>
            <person name="Shouche Y.S."/>
        </authorList>
    </citation>
    <scope>NUCLEOTIDE SEQUENCE [LARGE SCALE GENOMIC DNA]</scope>
    <source>
        <strain evidence="2 3">PVAS-1</strain>
    </source>
</reference>